<sequence length="248" mass="25692">MAWLLLNPLAVRMYHLYKESNVMQKNKPSSIKGLFLPAIALCSLFVTGNVAQAALVNYSFTGGVSNISGALLSPTMNLTSHVTGSFQFNNATGGVGGNYPGAVKAMTVTIGGYSSSFTPGANAITISQNTNLGGGLLGDRWNLATAATGLPTSGYTPYSFELLLDREGGGLFSNTNLQNAPSLSSLTGTRWRLIFQDAEGNLTQVRGAINSLTAVPLPAAVFLFGAGLISLVGLGAGGLRNLRGTQQA</sequence>
<evidence type="ECO:0000313" key="3">
    <source>
        <dbReference type="Proteomes" id="UP000248168"/>
    </source>
</evidence>
<keyword evidence="3" id="KW-1185">Reference proteome</keyword>
<feature type="transmembrane region" description="Helical" evidence="1">
    <location>
        <begin position="219"/>
        <end position="239"/>
    </location>
</feature>
<protein>
    <submittedName>
        <fullName evidence="2">Uncharacterized protein</fullName>
    </submittedName>
</protein>
<dbReference type="EMBL" id="OUNR01000019">
    <property type="protein sequence ID" value="SPP66217.1"/>
    <property type="molecule type" value="Genomic_DNA"/>
</dbReference>
<keyword evidence="1" id="KW-0472">Membrane</keyword>
<reference evidence="3" key="1">
    <citation type="submission" date="2018-04" db="EMBL/GenBank/DDBJ databases">
        <authorList>
            <person name="Lucker S."/>
            <person name="Sakoula D."/>
        </authorList>
    </citation>
    <scope>NUCLEOTIDE SEQUENCE [LARGE SCALE GENOMIC DNA]</scope>
</reference>
<accession>A0A330LBC5</accession>
<dbReference type="AlphaFoldDB" id="A0A330LBC5"/>
<evidence type="ECO:0000313" key="2">
    <source>
        <dbReference type="EMBL" id="SPP66217.1"/>
    </source>
</evidence>
<keyword evidence="1" id="KW-0812">Transmembrane</keyword>
<dbReference type="Proteomes" id="UP000248168">
    <property type="component" value="Unassembled WGS sequence"/>
</dbReference>
<dbReference type="InParanoid" id="A0A330LBC5"/>
<name>A0A330LBC5_9BACT</name>
<organism evidence="2 3">
    <name type="scientific">Nitrospira lenta</name>
    <dbReference type="NCBI Taxonomy" id="1436998"/>
    <lineage>
        <taxon>Bacteria</taxon>
        <taxon>Pseudomonadati</taxon>
        <taxon>Nitrospirota</taxon>
        <taxon>Nitrospiria</taxon>
        <taxon>Nitrospirales</taxon>
        <taxon>Nitrospiraceae</taxon>
        <taxon>Nitrospira</taxon>
    </lineage>
</organism>
<keyword evidence="1" id="KW-1133">Transmembrane helix</keyword>
<proteinExistence type="predicted"/>
<evidence type="ECO:0000256" key="1">
    <source>
        <dbReference type="SAM" id="Phobius"/>
    </source>
</evidence>
<gene>
    <name evidence="2" type="ORF">NITLEN_60020</name>
</gene>